<comment type="caution">
    <text evidence="2">The sequence shown here is derived from an EMBL/GenBank/DDBJ whole genome shotgun (WGS) entry which is preliminary data.</text>
</comment>
<accession>A0AAN9Q3R9</accession>
<gene>
    <name evidence="2" type="ORF">VNO77_26923</name>
</gene>
<proteinExistence type="predicted"/>
<evidence type="ECO:0000256" key="1">
    <source>
        <dbReference type="SAM" id="Phobius"/>
    </source>
</evidence>
<sequence>MVVLGFNYPNPIKSVQQPVGKFSRLEFSKLKLSLSLYPLSTFDIYFPLCFTLTYSATVIFASNNFSVKIR</sequence>
<feature type="transmembrane region" description="Helical" evidence="1">
    <location>
        <begin position="44"/>
        <end position="65"/>
    </location>
</feature>
<name>A0AAN9Q3R9_CANGL</name>
<keyword evidence="1" id="KW-0472">Membrane</keyword>
<protein>
    <submittedName>
        <fullName evidence="2">Uncharacterized protein</fullName>
    </submittedName>
</protein>
<organism evidence="2 3">
    <name type="scientific">Canavalia gladiata</name>
    <name type="common">Sword bean</name>
    <name type="synonym">Dolichos gladiatus</name>
    <dbReference type="NCBI Taxonomy" id="3824"/>
    <lineage>
        <taxon>Eukaryota</taxon>
        <taxon>Viridiplantae</taxon>
        <taxon>Streptophyta</taxon>
        <taxon>Embryophyta</taxon>
        <taxon>Tracheophyta</taxon>
        <taxon>Spermatophyta</taxon>
        <taxon>Magnoliopsida</taxon>
        <taxon>eudicotyledons</taxon>
        <taxon>Gunneridae</taxon>
        <taxon>Pentapetalae</taxon>
        <taxon>rosids</taxon>
        <taxon>fabids</taxon>
        <taxon>Fabales</taxon>
        <taxon>Fabaceae</taxon>
        <taxon>Papilionoideae</taxon>
        <taxon>50 kb inversion clade</taxon>
        <taxon>NPAAA clade</taxon>
        <taxon>indigoferoid/millettioid clade</taxon>
        <taxon>Phaseoleae</taxon>
        <taxon>Canavalia</taxon>
    </lineage>
</organism>
<evidence type="ECO:0000313" key="3">
    <source>
        <dbReference type="Proteomes" id="UP001367508"/>
    </source>
</evidence>
<keyword evidence="1" id="KW-0812">Transmembrane</keyword>
<keyword evidence="3" id="KW-1185">Reference proteome</keyword>
<dbReference type="Proteomes" id="UP001367508">
    <property type="component" value="Unassembled WGS sequence"/>
</dbReference>
<evidence type="ECO:0000313" key="2">
    <source>
        <dbReference type="EMBL" id="KAK7323450.1"/>
    </source>
</evidence>
<dbReference type="AlphaFoldDB" id="A0AAN9Q3R9"/>
<reference evidence="2 3" key="1">
    <citation type="submission" date="2024-01" db="EMBL/GenBank/DDBJ databases">
        <title>The genomes of 5 underutilized Papilionoideae crops provide insights into root nodulation and disease resistanc.</title>
        <authorList>
            <person name="Jiang F."/>
        </authorList>
    </citation>
    <scope>NUCLEOTIDE SEQUENCE [LARGE SCALE GENOMIC DNA]</scope>
    <source>
        <strain evidence="2">LVBAO_FW01</strain>
        <tissue evidence="2">Leaves</tissue>
    </source>
</reference>
<dbReference type="EMBL" id="JAYMYQ010000006">
    <property type="protein sequence ID" value="KAK7323450.1"/>
    <property type="molecule type" value="Genomic_DNA"/>
</dbReference>
<keyword evidence="1" id="KW-1133">Transmembrane helix</keyword>